<feature type="transmembrane region" description="Helical" evidence="10">
    <location>
        <begin position="283"/>
        <end position="302"/>
    </location>
</feature>
<evidence type="ECO:0000313" key="11">
    <source>
        <dbReference type="EMBL" id="CAL7936654.1"/>
    </source>
</evidence>
<dbReference type="EMBL" id="CAXAJV020001287">
    <property type="protein sequence ID" value="CAL7936654.1"/>
    <property type="molecule type" value="Genomic_DNA"/>
</dbReference>
<accession>A0ABP1N6Q5</accession>
<keyword evidence="3 10" id="KW-0716">Sensory transduction</keyword>
<keyword evidence="4 10" id="KW-0812">Transmembrane</keyword>
<keyword evidence="2" id="KW-1003">Cell membrane</keyword>
<gene>
    <name evidence="11" type="ORF">XYLVIOL_LOCUS2293</name>
</gene>
<evidence type="ECO:0000256" key="1">
    <source>
        <dbReference type="ARBA" id="ARBA00004651"/>
    </source>
</evidence>
<keyword evidence="6 10" id="KW-1133">Transmembrane helix</keyword>
<comment type="caution">
    <text evidence="11">The sequence shown here is derived from an EMBL/GenBank/DDBJ whole genome shotgun (WGS) entry which is preliminary data.</text>
</comment>
<keyword evidence="9 10" id="KW-0807">Transducer</keyword>
<comment type="similarity">
    <text evidence="10">Belongs to the insect chemoreceptor superfamily. Heteromeric odorant receptor channel (TC 1.A.69) family.</text>
</comment>
<dbReference type="InterPro" id="IPR004117">
    <property type="entry name" value="7tm6_olfct_rcpt"/>
</dbReference>
<comment type="subcellular location">
    <subcellularLocation>
        <location evidence="1 10">Cell membrane</location>
        <topology evidence="1 10">Multi-pass membrane protein</topology>
    </subcellularLocation>
</comment>
<feature type="transmembrane region" description="Helical" evidence="10">
    <location>
        <begin position="314"/>
        <end position="334"/>
    </location>
</feature>
<sequence length="410" mass="46494">MANKTVITETNQNNQSDYSDYSLQLNRWFLKPIGVWPKSPSTTRLEIITSRISNFICYSFLLSIPVLCLLHLLLEDEILYTKLMSTAGISHWFASSVNYTILLVRSEDIRYCVQQIEADWQTVATEKHQGVMLQNAKFGRYVATICAAFMQGGVMGFCLITMLNTEVVQVGNETKIVHVLPCAVYKELVNVDEDPMNAILLYAQVFSIFIANSSTVGTFSLAAVLAAHACGQLDVLMIRIVEFVDASRHQKRPAGFEKVGIIVEHHLRTLNFVSCIEKVMNRLCFVELFRCMLVICLLGYLILMDLSNHNFETVAILIMCLMSVCFNIFIMCYIGEKLTEQCRKVGDIVYMTNWYYLPDKMILDLILVIGRSNIVVDITAGKIIHMSIDTFGQVIKTGFAYLNVLRQMML</sequence>
<keyword evidence="7 10" id="KW-0472">Membrane</keyword>
<keyword evidence="12" id="KW-1185">Reference proteome</keyword>
<proteinExistence type="inferred from homology"/>
<name>A0ABP1N6Q5_XYLVO</name>
<evidence type="ECO:0000256" key="7">
    <source>
        <dbReference type="ARBA" id="ARBA00023136"/>
    </source>
</evidence>
<organism evidence="11 12">
    <name type="scientific">Xylocopa violacea</name>
    <name type="common">Violet carpenter bee</name>
    <name type="synonym">Apis violacea</name>
    <dbReference type="NCBI Taxonomy" id="135666"/>
    <lineage>
        <taxon>Eukaryota</taxon>
        <taxon>Metazoa</taxon>
        <taxon>Ecdysozoa</taxon>
        <taxon>Arthropoda</taxon>
        <taxon>Hexapoda</taxon>
        <taxon>Insecta</taxon>
        <taxon>Pterygota</taxon>
        <taxon>Neoptera</taxon>
        <taxon>Endopterygota</taxon>
        <taxon>Hymenoptera</taxon>
        <taxon>Apocrita</taxon>
        <taxon>Aculeata</taxon>
        <taxon>Apoidea</taxon>
        <taxon>Anthophila</taxon>
        <taxon>Apidae</taxon>
        <taxon>Xylocopa</taxon>
        <taxon>Xylocopa</taxon>
    </lineage>
</organism>
<dbReference type="Pfam" id="PF02949">
    <property type="entry name" value="7tm_6"/>
    <property type="match status" value="1"/>
</dbReference>
<evidence type="ECO:0000256" key="8">
    <source>
        <dbReference type="ARBA" id="ARBA00023170"/>
    </source>
</evidence>
<evidence type="ECO:0000256" key="4">
    <source>
        <dbReference type="ARBA" id="ARBA00022692"/>
    </source>
</evidence>
<evidence type="ECO:0000256" key="6">
    <source>
        <dbReference type="ARBA" id="ARBA00022989"/>
    </source>
</evidence>
<dbReference type="Proteomes" id="UP001642520">
    <property type="component" value="Unassembled WGS sequence"/>
</dbReference>
<feature type="transmembrane region" description="Helical" evidence="10">
    <location>
        <begin position="52"/>
        <end position="74"/>
    </location>
</feature>
<protein>
    <recommendedName>
        <fullName evidence="10">Odorant receptor</fullName>
    </recommendedName>
</protein>
<feature type="transmembrane region" description="Helical" evidence="10">
    <location>
        <begin position="199"/>
        <end position="227"/>
    </location>
</feature>
<reference evidence="11 12" key="1">
    <citation type="submission" date="2024-08" db="EMBL/GenBank/DDBJ databases">
        <authorList>
            <person name="Will J Nash"/>
            <person name="Angela Man"/>
            <person name="Seanna McTaggart"/>
            <person name="Kendall Baker"/>
            <person name="Tom Barker"/>
            <person name="Leah Catchpole"/>
            <person name="Alex Durrant"/>
            <person name="Karim Gharbi"/>
            <person name="Naomi Irish"/>
            <person name="Gemy Kaithakottil"/>
            <person name="Debby Ku"/>
            <person name="Aaliyah Providence"/>
            <person name="Felix Shaw"/>
            <person name="David Swarbreck"/>
            <person name="Chris Watkins"/>
            <person name="Ann M. McCartney"/>
            <person name="Giulio Formenti"/>
            <person name="Alice Mouton"/>
            <person name="Noel Vella"/>
            <person name="Bjorn M von Reumont"/>
            <person name="Adriana Vella"/>
            <person name="Wilfried Haerty"/>
        </authorList>
    </citation>
    <scope>NUCLEOTIDE SEQUENCE [LARGE SCALE GENOMIC DNA]</scope>
</reference>
<keyword evidence="5 10" id="KW-0552">Olfaction</keyword>
<feature type="transmembrane region" description="Helical" evidence="10">
    <location>
        <begin position="141"/>
        <end position="163"/>
    </location>
</feature>
<evidence type="ECO:0000256" key="9">
    <source>
        <dbReference type="ARBA" id="ARBA00023224"/>
    </source>
</evidence>
<dbReference type="PANTHER" id="PTHR21137">
    <property type="entry name" value="ODORANT RECEPTOR"/>
    <property type="match status" value="1"/>
</dbReference>
<evidence type="ECO:0000256" key="3">
    <source>
        <dbReference type="ARBA" id="ARBA00022606"/>
    </source>
</evidence>
<evidence type="ECO:0000256" key="5">
    <source>
        <dbReference type="ARBA" id="ARBA00022725"/>
    </source>
</evidence>
<evidence type="ECO:0000256" key="10">
    <source>
        <dbReference type="RuleBase" id="RU351113"/>
    </source>
</evidence>
<evidence type="ECO:0000313" key="12">
    <source>
        <dbReference type="Proteomes" id="UP001642520"/>
    </source>
</evidence>
<keyword evidence="8 10" id="KW-0675">Receptor</keyword>
<comment type="caution">
    <text evidence="10">Lacks conserved residue(s) required for the propagation of feature annotation.</text>
</comment>
<evidence type="ECO:0000256" key="2">
    <source>
        <dbReference type="ARBA" id="ARBA00022475"/>
    </source>
</evidence>
<dbReference type="PANTHER" id="PTHR21137:SF35">
    <property type="entry name" value="ODORANT RECEPTOR 19A-RELATED"/>
    <property type="match status" value="1"/>
</dbReference>